<protein>
    <submittedName>
        <fullName evidence="2">Uncharacterized protein</fullName>
    </submittedName>
</protein>
<accession>A0ABN0WC11</accession>
<name>A0ABN0WC11_9ACTN</name>
<dbReference type="Proteomes" id="UP001500063">
    <property type="component" value="Unassembled WGS sequence"/>
</dbReference>
<organism evidence="2 3">
    <name type="scientific">Streptomyces blastmyceticus</name>
    <dbReference type="NCBI Taxonomy" id="68180"/>
    <lineage>
        <taxon>Bacteria</taxon>
        <taxon>Bacillati</taxon>
        <taxon>Actinomycetota</taxon>
        <taxon>Actinomycetes</taxon>
        <taxon>Kitasatosporales</taxon>
        <taxon>Streptomycetaceae</taxon>
        <taxon>Streptomyces</taxon>
    </lineage>
</organism>
<evidence type="ECO:0000256" key="1">
    <source>
        <dbReference type="SAM" id="MobiDB-lite"/>
    </source>
</evidence>
<dbReference type="RefSeq" id="WP_344115610.1">
    <property type="nucleotide sequence ID" value="NZ_BAAABW010000002.1"/>
</dbReference>
<proteinExistence type="predicted"/>
<sequence length="314" mass="35016">MTNSPDSPVPTPNTGQEPSAPHSDERETFRPAVGHRPDERAEQAFLASKVHIARTHPTLHPAERQAALAELAERLGEPALGLRDREDAPTPGGVGYGVFYNAPFKTGFAQGTSLYWEVICPTAPGGNVNTWLYLTAMNRAGKGLEAFVSYYAQDAPRFKVFDWARDDHWQIDIPWSSLGGYLMTRSAHGQNYQTIGVWNSTWQLSPGLWRNQALLWNQAAQRYDLIYQYDYAATLADQTGGWTGSWGPIVETFQPSYSHTNRFGALRTMLITRDSGGNWGSWQLLSSDDSYIRTDNAGFRAVFLDPNYAFAVES</sequence>
<evidence type="ECO:0000313" key="2">
    <source>
        <dbReference type="EMBL" id="GAA0332272.1"/>
    </source>
</evidence>
<evidence type="ECO:0000313" key="3">
    <source>
        <dbReference type="Proteomes" id="UP001500063"/>
    </source>
</evidence>
<reference evidence="2 3" key="1">
    <citation type="journal article" date="2019" name="Int. J. Syst. Evol. Microbiol.">
        <title>The Global Catalogue of Microorganisms (GCM) 10K type strain sequencing project: providing services to taxonomists for standard genome sequencing and annotation.</title>
        <authorList>
            <consortium name="The Broad Institute Genomics Platform"/>
            <consortium name="The Broad Institute Genome Sequencing Center for Infectious Disease"/>
            <person name="Wu L."/>
            <person name="Ma J."/>
        </authorList>
    </citation>
    <scope>NUCLEOTIDE SEQUENCE [LARGE SCALE GENOMIC DNA]</scope>
    <source>
        <strain evidence="2 3">JCM 4565</strain>
    </source>
</reference>
<dbReference type="EMBL" id="BAAABW010000002">
    <property type="protein sequence ID" value="GAA0332272.1"/>
    <property type="molecule type" value="Genomic_DNA"/>
</dbReference>
<comment type="caution">
    <text evidence="2">The sequence shown here is derived from an EMBL/GenBank/DDBJ whole genome shotgun (WGS) entry which is preliminary data.</text>
</comment>
<feature type="compositionally biased region" description="Basic and acidic residues" evidence="1">
    <location>
        <begin position="22"/>
        <end position="39"/>
    </location>
</feature>
<keyword evidence="3" id="KW-1185">Reference proteome</keyword>
<feature type="region of interest" description="Disordered" evidence="1">
    <location>
        <begin position="1"/>
        <end position="39"/>
    </location>
</feature>
<feature type="compositionally biased region" description="Polar residues" evidence="1">
    <location>
        <begin position="1"/>
        <end position="17"/>
    </location>
</feature>
<gene>
    <name evidence="2" type="ORF">GCM10010319_05280</name>
</gene>